<proteinExistence type="predicted"/>
<evidence type="ECO:0000313" key="1">
    <source>
        <dbReference type="EMBL" id="KAA6311427.1"/>
    </source>
</evidence>
<sequence>MKITKEEITKIEELEEKSIIANAQNDKRKKDSIIFESKRVGINANNHKEYSLFKLRSLIELKEPKHPFKEKEKVVISYFEDHIKEITPDNIKEITPDNIKELLGCDSKYIRDYFKSKNLIMEITFYSN</sequence>
<reference evidence="1" key="1">
    <citation type="submission" date="2019-03" db="EMBL/GenBank/DDBJ databases">
        <title>Single cell metagenomics reveals metabolic interactions within the superorganism composed of flagellate Streblomastix strix and complex community of Bacteroidetes bacteria on its surface.</title>
        <authorList>
            <person name="Treitli S.C."/>
            <person name="Kolisko M."/>
            <person name="Husnik F."/>
            <person name="Keeling P."/>
            <person name="Hampl V."/>
        </authorList>
    </citation>
    <scope>NUCLEOTIDE SEQUENCE</scope>
    <source>
        <strain evidence="1">STM</strain>
    </source>
</reference>
<organism evidence="1">
    <name type="scientific">termite gut metagenome</name>
    <dbReference type="NCBI Taxonomy" id="433724"/>
    <lineage>
        <taxon>unclassified sequences</taxon>
        <taxon>metagenomes</taxon>
        <taxon>organismal metagenomes</taxon>
    </lineage>
</organism>
<protein>
    <submittedName>
        <fullName evidence="1">Uncharacterized protein</fullName>
    </submittedName>
</protein>
<dbReference type="EMBL" id="SNRY01006946">
    <property type="protein sequence ID" value="KAA6311427.1"/>
    <property type="molecule type" value="Genomic_DNA"/>
</dbReference>
<comment type="caution">
    <text evidence="1">The sequence shown here is derived from an EMBL/GenBank/DDBJ whole genome shotgun (WGS) entry which is preliminary data.</text>
</comment>
<gene>
    <name evidence="1" type="ORF">EZS27_037440</name>
</gene>
<dbReference type="AlphaFoldDB" id="A0A5J4PPI5"/>
<accession>A0A5J4PPI5</accession>
<name>A0A5J4PPI5_9ZZZZ</name>